<sequence>MNRRSFLKKGVASGAWAFGTQPLFSLDGKELSFSDIPLVDTHLHLWDLNVMDYPWLKGKGLPLERSYTLHDYQKATERHPVSKMVFVECARRPEQYLQEVDWVQEQADSESGIAGMVAYFPLEMGVDGQEAMEEMAEREIVRGIRKNFMPGHAGYAQGIGLMRRFQWVCELNVGPGQLAAVIDLVSTFPEQLFVLDHLANPDIGNQDWKTWAGALAPFASMEQVYCKLSGMITRASQDWEVANLEPYFSTVLDIFGPDRVIYGGDWPVVLRTGTLNEWMTAFFSLSKALSTTEKKKLYHTNAERLYRI</sequence>
<name>A0A1H6YB85_9BACT</name>
<feature type="domain" description="Amidohydrolase-related" evidence="2">
    <location>
        <begin position="39"/>
        <end position="308"/>
    </location>
</feature>
<keyword evidence="4" id="KW-1185">Reference proteome</keyword>
<dbReference type="InterPro" id="IPR032466">
    <property type="entry name" value="Metal_Hydrolase"/>
</dbReference>
<evidence type="ECO:0000313" key="4">
    <source>
        <dbReference type="Proteomes" id="UP000199403"/>
    </source>
</evidence>
<dbReference type="PANTHER" id="PTHR43569">
    <property type="entry name" value="AMIDOHYDROLASE"/>
    <property type="match status" value="1"/>
</dbReference>
<protein>
    <submittedName>
        <fullName evidence="3">L-fuconolactonase</fullName>
    </submittedName>
</protein>
<organism evidence="3 4">
    <name type="scientific">Cyclobacterium xiamenense</name>
    <dbReference type="NCBI Taxonomy" id="1297121"/>
    <lineage>
        <taxon>Bacteria</taxon>
        <taxon>Pseudomonadati</taxon>
        <taxon>Bacteroidota</taxon>
        <taxon>Cytophagia</taxon>
        <taxon>Cytophagales</taxon>
        <taxon>Cyclobacteriaceae</taxon>
        <taxon>Cyclobacterium</taxon>
    </lineage>
</organism>
<proteinExistence type="inferred from homology"/>
<evidence type="ECO:0000256" key="1">
    <source>
        <dbReference type="ARBA" id="ARBA00038310"/>
    </source>
</evidence>
<dbReference type="STRING" id="1416801.SAMN05192553_103475"/>
<dbReference type="Proteomes" id="UP000199403">
    <property type="component" value="Unassembled WGS sequence"/>
</dbReference>
<dbReference type="Gene3D" id="3.20.20.140">
    <property type="entry name" value="Metal-dependent hydrolases"/>
    <property type="match status" value="1"/>
</dbReference>
<dbReference type="PANTHER" id="PTHR43569:SF2">
    <property type="entry name" value="AMIDOHYDROLASE-RELATED DOMAIN-CONTAINING PROTEIN"/>
    <property type="match status" value="1"/>
</dbReference>
<dbReference type="GO" id="GO:0016787">
    <property type="term" value="F:hydrolase activity"/>
    <property type="evidence" value="ECO:0007669"/>
    <property type="project" value="InterPro"/>
</dbReference>
<accession>A0A1H6YB85</accession>
<dbReference type="RefSeq" id="WP_092174026.1">
    <property type="nucleotide sequence ID" value="NZ_FNZH01000003.1"/>
</dbReference>
<evidence type="ECO:0000259" key="2">
    <source>
        <dbReference type="Pfam" id="PF04909"/>
    </source>
</evidence>
<dbReference type="InterPro" id="IPR006680">
    <property type="entry name" value="Amidohydro-rel"/>
</dbReference>
<evidence type="ECO:0000313" key="3">
    <source>
        <dbReference type="EMBL" id="SEJ36297.1"/>
    </source>
</evidence>
<dbReference type="AlphaFoldDB" id="A0A1H6YB85"/>
<gene>
    <name evidence="3" type="ORF">SAMN05192553_103475</name>
</gene>
<comment type="similarity">
    <text evidence="1">Belongs to the metallo-dependent hydrolases superfamily.</text>
</comment>
<dbReference type="Pfam" id="PF04909">
    <property type="entry name" value="Amidohydro_2"/>
    <property type="match status" value="1"/>
</dbReference>
<reference evidence="4" key="1">
    <citation type="submission" date="2016-10" db="EMBL/GenBank/DDBJ databases">
        <authorList>
            <person name="Varghese N."/>
            <person name="Submissions S."/>
        </authorList>
    </citation>
    <scope>NUCLEOTIDE SEQUENCE [LARGE SCALE GENOMIC DNA]</scope>
    <source>
        <strain evidence="4">IBRC-M 10761</strain>
    </source>
</reference>
<dbReference type="EMBL" id="FNZH01000003">
    <property type="protein sequence ID" value="SEJ36297.1"/>
    <property type="molecule type" value="Genomic_DNA"/>
</dbReference>
<dbReference type="OrthoDB" id="9771932at2"/>
<dbReference type="InterPro" id="IPR052350">
    <property type="entry name" value="Metallo-dep_Lactonases"/>
</dbReference>
<dbReference type="SUPFAM" id="SSF51556">
    <property type="entry name" value="Metallo-dependent hydrolases"/>
    <property type="match status" value="1"/>
</dbReference>